<feature type="compositionally biased region" description="Basic and acidic residues" evidence="1">
    <location>
        <begin position="1"/>
        <end position="16"/>
    </location>
</feature>
<keyword evidence="2" id="KW-0472">Membrane</keyword>
<reference evidence="3 4" key="1">
    <citation type="submission" date="2021-05" db="EMBL/GenBank/DDBJ databases">
        <title>Molecular characterization for Shewanella algae harboring chromosomal blaOXA-55-like strains isolated from clinical and environment sample.</title>
        <authorList>
            <person name="Ohama Y."/>
            <person name="Aoki K."/>
            <person name="Harada S."/>
            <person name="Moriya K."/>
            <person name="Ishii Y."/>
            <person name="Tateda K."/>
        </authorList>
    </citation>
    <scope>NUCLEOTIDE SEQUENCE [LARGE SCALE GENOMIC DNA]</scope>
    <source>
        <strain evidence="3 4">MBTL60-118</strain>
    </source>
</reference>
<comment type="caution">
    <text evidence="3">The sequence shown here is derived from an EMBL/GenBank/DDBJ whole genome shotgun (WGS) entry which is preliminary data.</text>
</comment>
<keyword evidence="4" id="KW-1185">Reference proteome</keyword>
<evidence type="ECO:0000313" key="3">
    <source>
        <dbReference type="EMBL" id="GIU44199.1"/>
    </source>
</evidence>
<sequence>MTFKGEMMKSKDDNEGNNHTVNSSIEPAQTQARFRAIQAVAADNCEIHHRWHFVLTLLSFGVWGIVWWRLILKSQGKEKAFFHGFDDAYWSHLIEREQPPAALHKLQIDDERHSVNFDA</sequence>
<keyword evidence="2" id="KW-0812">Transmembrane</keyword>
<evidence type="ECO:0008006" key="5">
    <source>
        <dbReference type="Google" id="ProtNLM"/>
    </source>
</evidence>
<proteinExistence type="predicted"/>
<evidence type="ECO:0000313" key="4">
    <source>
        <dbReference type="Proteomes" id="UP000773469"/>
    </source>
</evidence>
<feature type="transmembrane region" description="Helical" evidence="2">
    <location>
        <begin position="51"/>
        <end position="72"/>
    </location>
</feature>
<dbReference type="EMBL" id="BPEU01000025">
    <property type="protein sequence ID" value="GIU44199.1"/>
    <property type="molecule type" value="Genomic_DNA"/>
</dbReference>
<dbReference type="RefSeq" id="WP_245687005.1">
    <property type="nucleotide sequence ID" value="NZ_BPEU01000025.1"/>
</dbReference>
<organism evidence="3 4">
    <name type="scientific">Shewanella colwelliana</name>
    <name type="common">Alteromonas colwelliana</name>
    <dbReference type="NCBI Taxonomy" id="23"/>
    <lineage>
        <taxon>Bacteria</taxon>
        <taxon>Pseudomonadati</taxon>
        <taxon>Pseudomonadota</taxon>
        <taxon>Gammaproteobacteria</taxon>
        <taxon>Alteromonadales</taxon>
        <taxon>Shewanellaceae</taxon>
        <taxon>Shewanella</taxon>
    </lineage>
</organism>
<accession>A0ABQ4P9J0</accession>
<gene>
    <name evidence="3" type="ORF">TUM3794_31650</name>
</gene>
<feature type="region of interest" description="Disordered" evidence="1">
    <location>
        <begin position="1"/>
        <end position="25"/>
    </location>
</feature>
<dbReference type="Proteomes" id="UP000773469">
    <property type="component" value="Unassembled WGS sequence"/>
</dbReference>
<evidence type="ECO:0000256" key="2">
    <source>
        <dbReference type="SAM" id="Phobius"/>
    </source>
</evidence>
<evidence type="ECO:0000256" key="1">
    <source>
        <dbReference type="SAM" id="MobiDB-lite"/>
    </source>
</evidence>
<protein>
    <recommendedName>
        <fullName evidence="5">Transmembrane protein</fullName>
    </recommendedName>
</protein>
<name>A0ABQ4P9J0_SHECO</name>
<keyword evidence="2" id="KW-1133">Transmembrane helix</keyword>